<evidence type="ECO:0000256" key="4">
    <source>
        <dbReference type="ARBA" id="ARBA00023125"/>
    </source>
</evidence>
<dbReference type="PANTHER" id="PTHR48111:SF21">
    <property type="entry name" value="DNA-BINDING DUAL MASTER TRANSCRIPTIONAL REGULATOR RPAA"/>
    <property type="match status" value="1"/>
</dbReference>
<name>A0ABT5DY52_9BACT</name>
<feature type="modified residue" description="4-aspartylphosphate" evidence="6">
    <location>
        <position position="55"/>
    </location>
</feature>
<evidence type="ECO:0000256" key="1">
    <source>
        <dbReference type="ARBA" id="ARBA00022553"/>
    </source>
</evidence>
<dbReference type="InterPro" id="IPR011006">
    <property type="entry name" value="CheY-like_superfamily"/>
</dbReference>
<evidence type="ECO:0000256" key="3">
    <source>
        <dbReference type="ARBA" id="ARBA00023015"/>
    </source>
</evidence>
<feature type="domain" description="Response regulatory" evidence="8">
    <location>
        <begin position="6"/>
        <end position="120"/>
    </location>
</feature>
<evidence type="ECO:0000256" key="2">
    <source>
        <dbReference type="ARBA" id="ARBA00023012"/>
    </source>
</evidence>
<dbReference type="Pfam" id="PF00486">
    <property type="entry name" value="Trans_reg_C"/>
    <property type="match status" value="1"/>
</dbReference>
<keyword evidence="4 7" id="KW-0238">DNA-binding</keyword>
<dbReference type="CDD" id="cd00383">
    <property type="entry name" value="trans_reg_C"/>
    <property type="match status" value="1"/>
</dbReference>
<dbReference type="Gene3D" id="1.10.10.10">
    <property type="entry name" value="Winged helix-like DNA-binding domain superfamily/Winged helix DNA-binding domain"/>
    <property type="match status" value="1"/>
</dbReference>
<dbReference type="InterPro" id="IPR039420">
    <property type="entry name" value="WalR-like"/>
</dbReference>
<evidence type="ECO:0000256" key="7">
    <source>
        <dbReference type="PROSITE-ProRule" id="PRU01091"/>
    </source>
</evidence>
<dbReference type="SUPFAM" id="SSF52172">
    <property type="entry name" value="CheY-like"/>
    <property type="match status" value="1"/>
</dbReference>
<dbReference type="CDD" id="cd17624">
    <property type="entry name" value="REC_OmpR_PmrA-like"/>
    <property type="match status" value="1"/>
</dbReference>
<keyword evidence="11" id="KW-1185">Reference proteome</keyword>
<proteinExistence type="predicted"/>
<keyword evidence="3" id="KW-0805">Transcription regulation</keyword>
<dbReference type="InterPro" id="IPR001867">
    <property type="entry name" value="OmpR/PhoB-type_DNA-bd"/>
</dbReference>
<dbReference type="Proteomes" id="UP001221686">
    <property type="component" value="Unassembled WGS sequence"/>
</dbReference>
<organism evidence="10 11">
    <name type="scientific">Nannocystis bainbridge</name>
    <dbReference type="NCBI Taxonomy" id="2995303"/>
    <lineage>
        <taxon>Bacteria</taxon>
        <taxon>Pseudomonadati</taxon>
        <taxon>Myxococcota</taxon>
        <taxon>Polyangia</taxon>
        <taxon>Nannocystales</taxon>
        <taxon>Nannocystaceae</taxon>
        <taxon>Nannocystis</taxon>
    </lineage>
</organism>
<evidence type="ECO:0000256" key="6">
    <source>
        <dbReference type="PROSITE-ProRule" id="PRU00169"/>
    </source>
</evidence>
<keyword evidence="2" id="KW-0902">Two-component regulatory system</keyword>
<dbReference type="PANTHER" id="PTHR48111">
    <property type="entry name" value="REGULATOR OF RPOS"/>
    <property type="match status" value="1"/>
</dbReference>
<dbReference type="SMART" id="SM00862">
    <property type="entry name" value="Trans_reg_C"/>
    <property type="match status" value="1"/>
</dbReference>
<evidence type="ECO:0000259" key="9">
    <source>
        <dbReference type="PROSITE" id="PS51755"/>
    </source>
</evidence>
<dbReference type="Gene3D" id="6.10.250.690">
    <property type="match status" value="1"/>
</dbReference>
<keyword evidence="5" id="KW-0804">Transcription</keyword>
<evidence type="ECO:0000256" key="5">
    <source>
        <dbReference type="ARBA" id="ARBA00023163"/>
    </source>
</evidence>
<sequence>MTTSPRLLLVEDEQHLAAGLKLNFELEGYAVDLASTARRAAELLLGARYDVIVLDVMLPDTDGFELCKKLRDGGNFSPVLMLTARDATDDRVRGLEVGADDYLVKPFELSELLARVRSLLRRRSWEREQRVPQEQPLQDASIIIVAPIRFGDAVIDVERGEARMGDLEVKLTRLEFDLVRYFASNPGRVLSRQELQEQVWKLANYPNTRMVDNFIMRLRRHFEPDPVNPVYFVSVRGTGYKFVVPTAVTKP</sequence>
<dbReference type="Pfam" id="PF00072">
    <property type="entry name" value="Response_reg"/>
    <property type="match status" value="1"/>
</dbReference>
<dbReference type="EMBL" id="JAQNDL010000001">
    <property type="protein sequence ID" value="MDC0718523.1"/>
    <property type="molecule type" value="Genomic_DNA"/>
</dbReference>
<dbReference type="Gene3D" id="3.40.50.2300">
    <property type="match status" value="1"/>
</dbReference>
<reference evidence="10 11" key="1">
    <citation type="submission" date="2022-11" db="EMBL/GenBank/DDBJ databases">
        <title>Minimal conservation of predation-associated metabolite biosynthetic gene clusters underscores biosynthetic potential of Myxococcota including descriptions for ten novel species: Archangium lansinium sp. nov., Myxococcus landrumus sp. nov., Nannocystis bai.</title>
        <authorList>
            <person name="Ahearne A."/>
            <person name="Stevens C."/>
            <person name="Dowd S."/>
        </authorList>
    </citation>
    <scope>NUCLEOTIDE SEQUENCE [LARGE SCALE GENOMIC DNA]</scope>
    <source>
        <strain evidence="10 11">BB15-2</strain>
    </source>
</reference>
<dbReference type="PROSITE" id="PS51755">
    <property type="entry name" value="OMPR_PHOB"/>
    <property type="match status" value="1"/>
</dbReference>
<dbReference type="PROSITE" id="PS50110">
    <property type="entry name" value="RESPONSE_REGULATORY"/>
    <property type="match status" value="1"/>
</dbReference>
<dbReference type="InterPro" id="IPR036388">
    <property type="entry name" value="WH-like_DNA-bd_sf"/>
</dbReference>
<dbReference type="SUPFAM" id="SSF46894">
    <property type="entry name" value="C-terminal effector domain of the bipartite response regulators"/>
    <property type="match status" value="1"/>
</dbReference>
<dbReference type="InterPro" id="IPR016032">
    <property type="entry name" value="Sig_transdc_resp-reg_C-effctor"/>
</dbReference>
<comment type="caution">
    <text evidence="10">The sequence shown here is derived from an EMBL/GenBank/DDBJ whole genome shotgun (WGS) entry which is preliminary data.</text>
</comment>
<dbReference type="SMART" id="SM00448">
    <property type="entry name" value="REC"/>
    <property type="match status" value="1"/>
</dbReference>
<feature type="DNA-binding region" description="OmpR/PhoB-type" evidence="7">
    <location>
        <begin position="145"/>
        <end position="244"/>
    </location>
</feature>
<accession>A0ABT5DY52</accession>
<dbReference type="RefSeq" id="WP_272087003.1">
    <property type="nucleotide sequence ID" value="NZ_JAQNDL010000001.1"/>
</dbReference>
<evidence type="ECO:0000313" key="10">
    <source>
        <dbReference type="EMBL" id="MDC0718523.1"/>
    </source>
</evidence>
<dbReference type="InterPro" id="IPR001789">
    <property type="entry name" value="Sig_transdc_resp-reg_receiver"/>
</dbReference>
<keyword evidence="1 6" id="KW-0597">Phosphoprotein</keyword>
<gene>
    <name evidence="10" type="ORF">POL25_16555</name>
</gene>
<evidence type="ECO:0000313" key="11">
    <source>
        <dbReference type="Proteomes" id="UP001221686"/>
    </source>
</evidence>
<evidence type="ECO:0000259" key="8">
    <source>
        <dbReference type="PROSITE" id="PS50110"/>
    </source>
</evidence>
<protein>
    <submittedName>
        <fullName evidence="10">Response regulator transcription factor</fullName>
    </submittedName>
</protein>
<feature type="domain" description="OmpR/PhoB-type" evidence="9">
    <location>
        <begin position="145"/>
        <end position="244"/>
    </location>
</feature>